<keyword evidence="3" id="KW-0410">Iron transport</keyword>
<keyword evidence="1" id="KW-0813">Transport</keyword>
<keyword evidence="12" id="KW-1185">Reference proteome</keyword>
<evidence type="ECO:0000259" key="10">
    <source>
        <dbReference type="PROSITE" id="PS50893"/>
    </source>
</evidence>
<feature type="domain" description="ABC transporter" evidence="10">
    <location>
        <begin position="3"/>
        <end position="230"/>
    </location>
</feature>
<accession>A0ABW2K7E2</accession>
<dbReference type="EMBL" id="JBHTBY010000012">
    <property type="protein sequence ID" value="MFC7322075.1"/>
    <property type="molecule type" value="Genomic_DNA"/>
</dbReference>
<gene>
    <name evidence="11" type="primary">ccmA</name>
    <name evidence="11" type="ORF">ACFQMN_14460</name>
</gene>
<dbReference type="InterPro" id="IPR027417">
    <property type="entry name" value="P-loop_NTPase"/>
</dbReference>
<protein>
    <submittedName>
        <fullName evidence="11">Heme ABC exporter ATP-binding protein CcmA</fullName>
    </submittedName>
</protein>
<proteinExistence type="predicted"/>
<dbReference type="GO" id="GO:0005524">
    <property type="term" value="F:ATP binding"/>
    <property type="evidence" value="ECO:0007669"/>
    <property type="project" value="UniProtKB-KW"/>
</dbReference>
<dbReference type="PROSITE" id="PS00211">
    <property type="entry name" value="ABC_TRANSPORTER_1"/>
    <property type="match status" value="1"/>
</dbReference>
<evidence type="ECO:0000256" key="9">
    <source>
        <dbReference type="ARBA" id="ARBA00023136"/>
    </source>
</evidence>
<dbReference type="InterPro" id="IPR005895">
    <property type="entry name" value="ABC_transptr_haem_export_CcmA"/>
</dbReference>
<keyword evidence="9" id="KW-0472">Membrane</keyword>
<sequence>MTIQVERLSKKFRIDQVLNSLSFKLEAGEKMSIVGPSGSGKTTLLRILAGLEIPDQGTILLEEKDVTRLSARQRNIGLVFQQPLLFPHMTVAENIAYGAHMNGKKTESTVKDLLAAINLTEAAAQFPAELSGGQQQRVALARALAIEPEILLLDEPFSSLDPNLRQDMRYWVRDLLDKRGITSIFVTHDREEAMLMGDKIGVFHEGTFQQFATAEEIKLNPRNPFIVEFFDHHMLLNDQQFVHIQDIQFSEPSGPCITYEAELLQTTFRFSERVAHLYVKEFDEKITLPTPDDGLSKHIELYIPKDAVQHFQSDGKCNDEQ</sequence>
<organism evidence="11 12">
    <name type="scientific">Halobacillus campisalis</name>
    <dbReference type="NCBI Taxonomy" id="435909"/>
    <lineage>
        <taxon>Bacteria</taxon>
        <taxon>Bacillati</taxon>
        <taxon>Bacillota</taxon>
        <taxon>Bacilli</taxon>
        <taxon>Bacillales</taxon>
        <taxon>Bacillaceae</taxon>
        <taxon>Halobacillus</taxon>
    </lineage>
</organism>
<keyword evidence="7" id="KW-0408">Iron</keyword>
<evidence type="ECO:0000256" key="3">
    <source>
        <dbReference type="ARBA" id="ARBA00022496"/>
    </source>
</evidence>
<evidence type="ECO:0000313" key="12">
    <source>
        <dbReference type="Proteomes" id="UP001596494"/>
    </source>
</evidence>
<evidence type="ECO:0000256" key="5">
    <source>
        <dbReference type="ARBA" id="ARBA00022748"/>
    </source>
</evidence>
<name>A0ABW2K7E2_9BACI</name>
<keyword evidence="2" id="KW-1003">Cell membrane</keyword>
<keyword evidence="6 11" id="KW-0067">ATP-binding</keyword>
<evidence type="ECO:0000256" key="7">
    <source>
        <dbReference type="ARBA" id="ARBA00023004"/>
    </source>
</evidence>
<dbReference type="SMART" id="SM00382">
    <property type="entry name" value="AAA"/>
    <property type="match status" value="1"/>
</dbReference>
<dbReference type="PANTHER" id="PTHR42781:SF4">
    <property type="entry name" value="SPERMIDINE_PUTRESCINE IMPORT ATP-BINDING PROTEIN POTA"/>
    <property type="match status" value="1"/>
</dbReference>
<keyword evidence="4" id="KW-0547">Nucleotide-binding</keyword>
<dbReference type="InterPro" id="IPR003593">
    <property type="entry name" value="AAA+_ATPase"/>
</dbReference>
<dbReference type="InterPro" id="IPR003439">
    <property type="entry name" value="ABC_transporter-like_ATP-bd"/>
</dbReference>
<dbReference type="Gene3D" id="3.40.50.300">
    <property type="entry name" value="P-loop containing nucleotide triphosphate hydrolases"/>
    <property type="match status" value="1"/>
</dbReference>
<dbReference type="Pfam" id="PF00005">
    <property type="entry name" value="ABC_tran"/>
    <property type="match status" value="1"/>
</dbReference>
<dbReference type="CDD" id="cd03259">
    <property type="entry name" value="ABC_Carb_Solutes_like"/>
    <property type="match status" value="1"/>
</dbReference>
<dbReference type="PANTHER" id="PTHR42781">
    <property type="entry name" value="SPERMIDINE/PUTRESCINE IMPORT ATP-BINDING PROTEIN POTA"/>
    <property type="match status" value="1"/>
</dbReference>
<dbReference type="InterPro" id="IPR017871">
    <property type="entry name" value="ABC_transporter-like_CS"/>
</dbReference>
<dbReference type="RefSeq" id="WP_289216956.1">
    <property type="nucleotide sequence ID" value="NZ_JAPVRC010000010.1"/>
</dbReference>
<evidence type="ECO:0000313" key="11">
    <source>
        <dbReference type="EMBL" id="MFC7322075.1"/>
    </source>
</evidence>
<dbReference type="InterPro" id="IPR015853">
    <property type="entry name" value="ABC_transpr_FbpC"/>
</dbReference>
<evidence type="ECO:0000256" key="4">
    <source>
        <dbReference type="ARBA" id="ARBA00022741"/>
    </source>
</evidence>
<dbReference type="PROSITE" id="PS50893">
    <property type="entry name" value="ABC_TRANSPORTER_2"/>
    <property type="match status" value="1"/>
</dbReference>
<evidence type="ECO:0000256" key="6">
    <source>
        <dbReference type="ARBA" id="ARBA00022840"/>
    </source>
</evidence>
<dbReference type="SUPFAM" id="SSF52540">
    <property type="entry name" value="P-loop containing nucleoside triphosphate hydrolases"/>
    <property type="match status" value="1"/>
</dbReference>
<keyword evidence="5" id="KW-0201">Cytochrome c-type biogenesis</keyword>
<dbReference type="Proteomes" id="UP001596494">
    <property type="component" value="Unassembled WGS sequence"/>
</dbReference>
<dbReference type="InterPro" id="IPR050093">
    <property type="entry name" value="ABC_SmlMolc_Importer"/>
</dbReference>
<dbReference type="NCBIfam" id="TIGR01189">
    <property type="entry name" value="ccmA"/>
    <property type="match status" value="1"/>
</dbReference>
<evidence type="ECO:0000256" key="8">
    <source>
        <dbReference type="ARBA" id="ARBA00023065"/>
    </source>
</evidence>
<keyword evidence="8" id="KW-0406">Ion transport</keyword>
<comment type="caution">
    <text evidence="11">The sequence shown here is derived from an EMBL/GenBank/DDBJ whole genome shotgun (WGS) entry which is preliminary data.</text>
</comment>
<evidence type="ECO:0000256" key="2">
    <source>
        <dbReference type="ARBA" id="ARBA00022475"/>
    </source>
</evidence>
<evidence type="ECO:0000256" key="1">
    <source>
        <dbReference type="ARBA" id="ARBA00022448"/>
    </source>
</evidence>
<reference evidence="12" key="1">
    <citation type="journal article" date="2019" name="Int. J. Syst. Evol. Microbiol.">
        <title>The Global Catalogue of Microorganisms (GCM) 10K type strain sequencing project: providing services to taxonomists for standard genome sequencing and annotation.</title>
        <authorList>
            <consortium name="The Broad Institute Genomics Platform"/>
            <consortium name="The Broad Institute Genome Sequencing Center for Infectious Disease"/>
            <person name="Wu L."/>
            <person name="Ma J."/>
        </authorList>
    </citation>
    <scope>NUCLEOTIDE SEQUENCE [LARGE SCALE GENOMIC DNA]</scope>
    <source>
        <strain evidence="12">CCUG 73951</strain>
    </source>
</reference>